<evidence type="ECO:0000256" key="5">
    <source>
        <dbReference type="ARBA" id="ARBA00022989"/>
    </source>
</evidence>
<dbReference type="InterPro" id="IPR010920">
    <property type="entry name" value="LSM_dom_sf"/>
</dbReference>
<dbReference type="InterPro" id="IPR045275">
    <property type="entry name" value="MscS_archaea/bacteria_type"/>
</dbReference>
<comment type="subcellular location">
    <subcellularLocation>
        <location evidence="1">Cell membrane</location>
        <topology evidence="1">Multi-pass membrane protein</topology>
    </subcellularLocation>
</comment>
<keyword evidence="5 7" id="KW-1133">Transmembrane helix</keyword>
<dbReference type="InterPro" id="IPR006685">
    <property type="entry name" value="MscS_channel_2nd"/>
</dbReference>
<dbReference type="Gene3D" id="3.30.70.100">
    <property type="match status" value="1"/>
</dbReference>
<keyword evidence="3" id="KW-1003">Cell membrane</keyword>
<proteinExistence type="inferred from homology"/>
<evidence type="ECO:0000313" key="11">
    <source>
        <dbReference type="Proteomes" id="UP000034076"/>
    </source>
</evidence>
<dbReference type="InterPro" id="IPR011066">
    <property type="entry name" value="MscS_channel_C_sf"/>
</dbReference>
<evidence type="ECO:0000256" key="3">
    <source>
        <dbReference type="ARBA" id="ARBA00022475"/>
    </source>
</evidence>
<evidence type="ECO:0000256" key="7">
    <source>
        <dbReference type="SAM" id="Phobius"/>
    </source>
</evidence>
<dbReference type="STRING" id="270498.CHK_0147"/>
<sequence>MDSSKPAEQAQQAVKTLMDSLNDWAEKTFSLGFWETIIMVGVVALATFIVLWLLSHFLKKRLSGNLRIFYRLIYVLVIAVAVISVLMTINPLKKFATTVIASSGIAAVIIGLAAQETLGNLFSGISIGLSKPFLVGEYIEIVNMNVAGIVKAIDLRHTVIAGADGRHVVIPNAVLDKDMIVTSHNTMNPMLSNKLDIGVPYNTDVDLAMKIMADEVKKNKMHIDMRTPEQKENGAPEVVVRIEDFRAGSVLLRAFVWTKDTISGGQALADIRYAVKEEFDKNNITIVN</sequence>
<feature type="domain" description="Mechanosensitive ion channel MscS C-terminal" evidence="9">
    <location>
        <begin position="194"/>
        <end position="286"/>
    </location>
</feature>
<feature type="transmembrane region" description="Helical" evidence="7">
    <location>
        <begin position="95"/>
        <end position="114"/>
    </location>
</feature>
<evidence type="ECO:0000259" key="9">
    <source>
        <dbReference type="Pfam" id="PF21082"/>
    </source>
</evidence>
<feature type="domain" description="Mechanosensitive ion channel MscS" evidence="8">
    <location>
        <begin position="117"/>
        <end position="175"/>
    </location>
</feature>
<dbReference type="SUPFAM" id="SSF50182">
    <property type="entry name" value="Sm-like ribonucleoproteins"/>
    <property type="match status" value="1"/>
</dbReference>
<evidence type="ECO:0000256" key="1">
    <source>
        <dbReference type="ARBA" id="ARBA00004651"/>
    </source>
</evidence>
<dbReference type="GO" id="GO:0005886">
    <property type="term" value="C:plasma membrane"/>
    <property type="evidence" value="ECO:0007669"/>
    <property type="project" value="UniProtKB-SubCell"/>
</dbReference>
<dbReference type="Gene3D" id="1.10.287.1260">
    <property type="match status" value="1"/>
</dbReference>
<evidence type="ECO:0000256" key="2">
    <source>
        <dbReference type="ARBA" id="ARBA00008017"/>
    </source>
</evidence>
<evidence type="ECO:0000259" key="8">
    <source>
        <dbReference type="Pfam" id="PF00924"/>
    </source>
</evidence>
<name>A0A0M2NPP5_9FIRM</name>
<evidence type="ECO:0000256" key="6">
    <source>
        <dbReference type="ARBA" id="ARBA00023136"/>
    </source>
</evidence>
<protein>
    <submittedName>
        <fullName evidence="10">Small-conductance mechanosensitive channel</fullName>
    </submittedName>
</protein>
<comment type="caution">
    <text evidence="10">The sequence shown here is derived from an EMBL/GenBank/DDBJ whole genome shotgun (WGS) entry which is preliminary data.</text>
</comment>
<accession>A0A0M2NPP5</accession>
<dbReference type="AlphaFoldDB" id="A0A0M2NPP5"/>
<dbReference type="InterPro" id="IPR023408">
    <property type="entry name" value="MscS_beta-dom_sf"/>
</dbReference>
<dbReference type="SUPFAM" id="SSF82689">
    <property type="entry name" value="Mechanosensitive channel protein MscS (YggB), C-terminal domain"/>
    <property type="match status" value="1"/>
</dbReference>
<dbReference type="Gene3D" id="2.30.30.60">
    <property type="match status" value="1"/>
</dbReference>
<reference evidence="10 11" key="1">
    <citation type="submission" date="2015-04" db="EMBL/GenBank/DDBJ databases">
        <title>Draft genome sequence of bacteremic isolate Catabacter hongkongensis type strain HKU16T.</title>
        <authorList>
            <person name="Lau S.K."/>
            <person name="Teng J.L."/>
            <person name="Huang Y."/>
            <person name="Curreem S.O."/>
            <person name="Tsui S.K."/>
            <person name="Woo P.C."/>
        </authorList>
    </citation>
    <scope>NUCLEOTIDE SEQUENCE [LARGE SCALE GENOMIC DNA]</scope>
    <source>
        <strain evidence="10 11">HKU16</strain>
    </source>
</reference>
<dbReference type="RefSeq" id="WP_046441992.1">
    <property type="nucleotide sequence ID" value="NZ_CAUERS010000007.1"/>
</dbReference>
<feature type="transmembrane region" description="Helical" evidence="7">
    <location>
        <begin position="69"/>
        <end position="89"/>
    </location>
</feature>
<dbReference type="GO" id="GO:0008381">
    <property type="term" value="F:mechanosensitive monoatomic ion channel activity"/>
    <property type="evidence" value="ECO:0007669"/>
    <property type="project" value="InterPro"/>
</dbReference>
<dbReference type="InterPro" id="IPR049278">
    <property type="entry name" value="MS_channel_C"/>
</dbReference>
<dbReference type="Pfam" id="PF21082">
    <property type="entry name" value="MS_channel_3rd"/>
    <property type="match status" value="1"/>
</dbReference>
<comment type="similarity">
    <text evidence="2">Belongs to the MscS (TC 1.A.23) family.</text>
</comment>
<dbReference type="PANTHER" id="PTHR30221">
    <property type="entry name" value="SMALL-CONDUCTANCE MECHANOSENSITIVE CHANNEL"/>
    <property type="match status" value="1"/>
</dbReference>
<organism evidence="10 11">
    <name type="scientific">Christensenella hongkongensis</name>
    <dbReference type="NCBI Taxonomy" id="270498"/>
    <lineage>
        <taxon>Bacteria</taxon>
        <taxon>Bacillati</taxon>
        <taxon>Bacillota</taxon>
        <taxon>Clostridia</taxon>
        <taxon>Christensenellales</taxon>
        <taxon>Christensenellaceae</taxon>
        <taxon>Christensenella</taxon>
    </lineage>
</organism>
<dbReference type="PANTHER" id="PTHR30221:SF1">
    <property type="entry name" value="SMALL-CONDUCTANCE MECHANOSENSITIVE CHANNEL"/>
    <property type="match status" value="1"/>
</dbReference>
<keyword evidence="11" id="KW-1185">Reference proteome</keyword>
<dbReference type="EMBL" id="LAYJ01000022">
    <property type="protein sequence ID" value="KKI52377.1"/>
    <property type="molecule type" value="Genomic_DNA"/>
</dbReference>
<feature type="transmembrane region" description="Helical" evidence="7">
    <location>
        <begin position="37"/>
        <end position="57"/>
    </location>
</feature>
<dbReference type="OrthoDB" id="9809206at2"/>
<gene>
    <name evidence="10" type="ORF">CHK_0147</name>
</gene>
<dbReference type="Pfam" id="PF00924">
    <property type="entry name" value="MS_channel_2nd"/>
    <property type="match status" value="1"/>
</dbReference>
<keyword evidence="4 7" id="KW-0812">Transmembrane</keyword>
<evidence type="ECO:0000256" key="4">
    <source>
        <dbReference type="ARBA" id="ARBA00022692"/>
    </source>
</evidence>
<dbReference type="Proteomes" id="UP000034076">
    <property type="component" value="Unassembled WGS sequence"/>
</dbReference>
<evidence type="ECO:0000313" key="10">
    <source>
        <dbReference type="EMBL" id="KKI52377.1"/>
    </source>
</evidence>
<keyword evidence="6 7" id="KW-0472">Membrane</keyword>